<feature type="region of interest" description="Disordered" evidence="13">
    <location>
        <begin position="373"/>
        <end position="402"/>
    </location>
</feature>
<dbReference type="Proteomes" id="UP000631114">
    <property type="component" value="Unassembled WGS sequence"/>
</dbReference>
<name>A0A835M4U9_9MAGN</name>
<feature type="region of interest" description="Disordered" evidence="13">
    <location>
        <begin position="182"/>
        <end position="204"/>
    </location>
</feature>
<dbReference type="GO" id="GO:0004526">
    <property type="term" value="F:ribonuclease P activity"/>
    <property type="evidence" value="ECO:0007669"/>
    <property type="project" value="UniProtKB-EC"/>
</dbReference>
<keyword evidence="8" id="KW-0677">Repeat</keyword>
<accession>A0A835M4U9</accession>
<evidence type="ECO:0000259" key="15">
    <source>
        <dbReference type="Pfam" id="PF17177"/>
    </source>
</evidence>
<evidence type="ECO:0000256" key="12">
    <source>
        <dbReference type="ARBA" id="ARBA00023211"/>
    </source>
</evidence>
<organism evidence="16 17">
    <name type="scientific">Coptis chinensis</name>
    <dbReference type="NCBI Taxonomy" id="261450"/>
    <lineage>
        <taxon>Eukaryota</taxon>
        <taxon>Viridiplantae</taxon>
        <taxon>Streptophyta</taxon>
        <taxon>Embryophyta</taxon>
        <taxon>Tracheophyta</taxon>
        <taxon>Spermatophyta</taxon>
        <taxon>Magnoliopsida</taxon>
        <taxon>Ranunculales</taxon>
        <taxon>Ranunculaceae</taxon>
        <taxon>Coptidoideae</taxon>
        <taxon>Coptis</taxon>
    </lineage>
</organism>
<comment type="catalytic activity">
    <reaction evidence="1">
        <text>Endonucleolytic cleavage of RNA, removing 5'-extranucleotides from tRNA precursor.</text>
        <dbReference type="EC" id="3.1.26.5"/>
    </reaction>
</comment>
<protein>
    <recommendedName>
        <fullName evidence="4">ribonuclease P</fullName>
        <ecNumber evidence="4">3.1.26.5</ecNumber>
    </recommendedName>
</protein>
<dbReference type="Gene3D" id="1.25.40.10">
    <property type="entry name" value="Tetratricopeptide repeat domain"/>
    <property type="match status" value="2"/>
</dbReference>
<dbReference type="GO" id="GO:0046872">
    <property type="term" value="F:metal ion binding"/>
    <property type="evidence" value="ECO:0007669"/>
    <property type="project" value="UniProtKB-KW"/>
</dbReference>
<feature type="compositionally biased region" description="Basic and acidic residues" evidence="13">
    <location>
        <begin position="130"/>
        <end position="139"/>
    </location>
</feature>
<dbReference type="Pfam" id="PF16953">
    <property type="entry name" value="PRORP"/>
    <property type="match status" value="1"/>
</dbReference>
<evidence type="ECO:0000256" key="8">
    <source>
        <dbReference type="ARBA" id="ARBA00022737"/>
    </source>
</evidence>
<evidence type="ECO:0000256" key="3">
    <source>
        <dbReference type="ARBA" id="ARBA00007626"/>
    </source>
</evidence>
<dbReference type="EMBL" id="JADFTS010000003">
    <property type="protein sequence ID" value="KAF9616477.1"/>
    <property type="molecule type" value="Genomic_DNA"/>
</dbReference>
<evidence type="ECO:0000256" key="11">
    <source>
        <dbReference type="ARBA" id="ARBA00022842"/>
    </source>
</evidence>
<evidence type="ECO:0000256" key="6">
    <source>
        <dbReference type="ARBA" id="ARBA00022722"/>
    </source>
</evidence>
<dbReference type="EC" id="3.1.26.5" evidence="4"/>
<keyword evidence="5" id="KW-0819">tRNA processing</keyword>
<dbReference type="PANTHER" id="PTHR13547">
    <property type="match status" value="1"/>
</dbReference>
<keyword evidence="7" id="KW-0479">Metal-binding</keyword>
<comment type="similarity">
    <text evidence="3">Belongs to the PPR family. P subfamily.</text>
</comment>
<feature type="compositionally biased region" description="Polar residues" evidence="13">
    <location>
        <begin position="375"/>
        <end position="389"/>
    </location>
</feature>
<dbReference type="Gene3D" id="3.40.50.11980">
    <property type="match status" value="1"/>
</dbReference>
<feature type="region of interest" description="Disordered" evidence="13">
    <location>
        <begin position="318"/>
        <end position="341"/>
    </location>
</feature>
<feature type="region of interest" description="Disordered" evidence="13">
    <location>
        <begin position="130"/>
        <end position="149"/>
    </location>
</feature>
<sequence>MATMSTFNTLQLQQKQLFSITLCKYHHPSLLSFTSHYSISHLFTIPTLKHNMPSLSTLKATLNTNNNNNAKTSSVEHKQSQTNTLREKKYGFSRLRSRDERVGNKAKFSSVVGEKVGKKYKRDAYVRKDVESRRSREMRSGNSSLSSNDERVEINYKKNEVRAVVDEKVTRVYKNSKVGNEKMDKKSNCSVGEGKMGKRSRKKKVETPELLLRVGLDMCSKKGDFLGAISYYDSAQKQGVELGQYHYTVLLYLCSSAAVGVLRPAKSGSGSRRSLDNMDLTTEVSDVKSEELSKMQDIKTQNFDLRIDSTVSSNELLVDSSESHGSNATKMREPNSNETEDSVNVCDYGFLNQKGIRIPSKDKTDGLEENLYDKITNSYPPNPDGFTTTRNRETDSTGGKDGISTQEDCKILVSEDVKKYALTRGFEIYEKMCLENIPLNEASLTSVARLAMSMGNGKMALEMVNRMKEMGINPRLRSYGPALFTFCSSGDVENAFMVEEHMLGNGVYAEEPELEALLRLSVQAGRGDKVYYLLHTLRKSIRKVSPCTADLIESWFRSTPASRVGEKEWDERLIKEAMEKRGGGWHGQSWLGRGKWTVVRTSLGTDGVCESCGDKLVTIDLDPIETENFAKSVASIASKRERSSSFQNFEKWLDYYGPFEAVVDAANVGLFSQRKFSTSKVNAIVNGIRQKLPSKKWPLIILHNKRVTGSKMDEPANKFLLEKWKNADALYATPTGSNDDWYWLYAAIKFKCFLVTNDEMRDHIFQLLGNDFFPRWKERHQVRFSFSDGGPEFNMPPPCSVVIQESEKGHWHIPVELEDGSERERTWLCVTRTDAEGHKSTTRQKDHHSKEGCVNADAQSRSSMKLPKHGIGGNIQKTNQHSMKIYRNLNSILSDSVIHNSQTLVFDIEEAEKLGGCIIDFQI</sequence>
<evidence type="ECO:0000256" key="2">
    <source>
        <dbReference type="ARBA" id="ARBA00001946"/>
    </source>
</evidence>
<reference evidence="16 17" key="1">
    <citation type="submission" date="2020-10" db="EMBL/GenBank/DDBJ databases">
        <title>The Coptis chinensis genome and diversification of protoberbering-type alkaloids.</title>
        <authorList>
            <person name="Wang B."/>
            <person name="Shu S."/>
            <person name="Song C."/>
            <person name="Liu Y."/>
        </authorList>
    </citation>
    <scope>NUCLEOTIDE SEQUENCE [LARGE SCALE GENOMIC DNA]</scope>
    <source>
        <strain evidence="16">HL-2020</strain>
        <tissue evidence="16">Leaf</tissue>
    </source>
</reference>
<evidence type="ECO:0000313" key="16">
    <source>
        <dbReference type="EMBL" id="KAF9616477.1"/>
    </source>
</evidence>
<keyword evidence="17" id="KW-1185">Reference proteome</keyword>
<keyword evidence="11" id="KW-0460">Magnesium</keyword>
<keyword evidence="9" id="KW-0378">Hydrolase</keyword>
<dbReference type="FunFam" id="3.40.50.11980:FF:000002">
    <property type="entry name" value="Proteinaceous RNase P 2"/>
    <property type="match status" value="1"/>
</dbReference>
<evidence type="ECO:0000256" key="10">
    <source>
        <dbReference type="ARBA" id="ARBA00022833"/>
    </source>
</evidence>
<dbReference type="AlphaFoldDB" id="A0A835M4U9"/>
<evidence type="ECO:0000259" key="14">
    <source>
        <dbReference type="Pfam" id="PF16953"/>
    </source>
</evidence>
<evidence type="ECO:0000256" key="7">
    <source>
        <dbReference type="ARBA" id="ARBA00022723"/>
    </source>
</evidence>
<dbReference type="InterPro" id="IPR031595">
    <property type="entry name" value="PRORP_C"/>
</dbReference>
<evidence type="ECO:0000256" key="4">
    <source>
        <dbReference type="ARBA" id="ARBA00012179"/>
    </source>
</evidence>
<evidence type="ECO:0000256" key="1">
    <source>
        <dbReference type="ARBA" id="ARBA00000928"/>
    </source>
</evidence>
<dbReference type="GO" id="GO:0001682">
    <property type="term" value="P:tRNA 5'-leader removal"/>
    <property type="evidence" value="ECO:0007669"/>
    <property type="project" value="TreeGrafter"/>
</dbReference>
<feature type="domain" description="PROP1-like PPR" evidence="15">
    <location>
        <begin position="201"/>
        <end position="262"/>
    </location>
</feature>
<keyword evidence="10" id="KW-0862">Zinc</keyword>
<gene>
    <name evidence="16" type="ORF">IFM89_029774</name>
</gene>
<evidence type="ECO:0000313" key="17">
    <source>
        <dbReference type="Proteomes" id="UP000631114"/>
    </source>
</evidence>
<evidence type="ECO:0000256" key="9">
    <source>
        <dbReference type="ARBA" id="ARBA00022801"/>
    </source>
</evidence>
<feature type="domain" description="PRORP" evidence="14">
    <location>
        <begin position="604"/>
        <end position="829"/>
    </location>
</feature>
<dbReference type="FunFam" id="1.25.40.10:FF:003531">
    <property type="entry name" value="Uncharacterized protein"/>
    <property type="match status" value="1"/>
</dbReference>
<dbReference type="InterPro" id="IPR011990">
    <property type="entry name" value="TPR-like_helical_dom_sf"/>
</dbReference>
<dbReference type="PANTHER" id="PTHR13547:SF7">
    <property type="entry name" value="RIBONUCLEASE P"/>
    <property type="match status" value="1"/>
</dbReference>
<evidence type="ECO:0000256" key="5">
    <source>
        <dbReference type="ARBA" id="ARBA00022694"/>
    </source>
</evidence>
<keyword evidence="12" id="KW-0464">Manganese</keyword>
<dbReference type="OrthoDB" id="46913at2759"/>
<dbReference type="InterPro" id="IPR033443">
    <property type="entry name" value="PROP1-like_PPR_dom"/>
</dbReference>
<proteinExistence type="inferred from homology"/>
<keyword evidence="6" id="KW-0540">Nuclease</keyword>
<comment type="cofactor">
    <cofactor evidence="2">
        <name>Mg(2+)</name>
        <dbReference type="ChEBI" id="CHEBI:18420"/>
    </cofactor>
</comment>
<evidence type="ECO:0000256" key="13">
    <source>
        <dbReference type="SAM" id="MobiDB-lite"/>
    </source>
</evidence>
<dbReference type="Pfam" id="PF17177">
    <property type="entry name" value="PPR_long"/>
    <property type="match status" value="2"/>
</dbReference>
<feature type="domain" description="PROP1-like PPR" evidence="15">
    <location>
        <begin position="417"/>
        <end position="562"/>
    </location>
</feature>
<comment type="caution">
    <text evidence="16">The sequence shown here is derived from an EMBL/GenBank/DDBJ whole genome shotgun (WGS) entry which is preliminary data.</text>
</comment>
<feature type="region of interest" description="Disordered" evidence="13">
    <location>
        <begin position="838"/>
        <end position="876"/>
    </location>
</feature>